<gene>
    <name evidence="2" type="ORF">PDESU_03734</name>
</gene>
<evidence type="ECO:0000256" key="1">
    <source>
        <dbReference type="SAM" id="Phobius"/>
    </source>
</evidence>
<dbReference type="PANTHER" id="PTHR40278:SF1">
    <property type="entry name" value="DNA UTILIZATION PROTEIN HOFN"/>
    <property type="match status" value="1"/>
</dbReference>
<reference evidence="2 3" key="1">
    <citation type="submission" date="2019-04" db="EMBL/GenBank/DDBJ databases">
        <authorList>
            <person name="Van Vliet M D."/>
        </authorList>
    </citation>
    <scope>NUCLEOTIDE SEQUENCE [LARGE SCALE GENOMIC DNA]</scope>
    <source>
        <strain evidence="2 3">F1</strain>
    </source>
</reference>
<accession>A0A6C2U512</accession>
<dbReference type="EMBL" id="CAAHFG010000002">
    <property type="protein sequence ID" value="VGO15152.1"/>
    <property type="molecule type" value="Genomic_DNA"/>
</dbReference>
<dbReference type="PANTHER" id="PTHR40278">
    <property type="entry name" value="DNA UTILIZATION PROTEIN HOFN"/>
    <property type="match status" value="1"/>
</dbReference>
<sequence length="446" mass="49165">MNKKANMCILFHDTAVDVVFVDRTMLGAQIKLMERLPRDEELFGAVAGLMASTGKTPGRVTLVVPREMAMQRTLRYPAVVLEEMAGMVRNEATRHVPFSEDERLLGWSVAESPDGKQAVLDLVAARSPEVRGLVERFEDAGVPIDEAVSFASLAAPQLAGISSLLVLVDERHVQLCLYGEGLLQGAQTLPRKDDGTVRHRVLGAVRQMVARNKAWLGDEGICRILMGGPAEAAELGADLGTAFGLHARPLELPEPIAPLEEEAAISFADALIAAMAEPPPTLNLLEERQRKVPVNKRTVALYGLCLLFVFEMFATYAFRTGAPALQRRKTAQELRELRHETASIQTMKEKNKTYHRQLAQLAKVCNADAGSMEILKTLSDSLPEDTYLKQIDCGREELVLKGSSKEPDKLPELVMKLAFIDTISASEIGTERDGYYEFSLTARLRR</sequence>
<dbReference type="Gene3D" id="3.30.1490.300">
    <property type="match status" value="1"/>
</dbReference>
<keyword evidence="3" id="KW-1185">Reference proteome</keyword>
<proteinExistence type="predicted"/>
<protein>
    <submittedName>
        <fullName evidence="2">Uncharacterized protein</fullName>
    </submittedName>
</protein>
<keyword evidence="1" id="KW-0472">Membrane</keyword>
<dbReference type="Gene3D" id="3.30.420.40">
    <property type="match status" value="1"/>
</dbReference>
<evidence type="ECO:0000313" key="2">
    <source>
        <dbReference type="EMBL" id="VGO15152.1"/>
    </source>
</evidence>
<keyword evidence="1" id="KW-0812">Transmembrane</keyword>
<keyword evidence="1" id="KW-1133">Transmembrane helix</keyword>
<dbReference type="InterPro" id="IPR052534">
    <property type="entry name" value="Extracell_DNA_Util/SecSys_Comp"/>
</dbReference>
<name>A0A6C2U512_PONDE</name>
<dbReference type="Proteomes" id="UP000366872">
    <property type="component" value="Unassembled WGS sequence"/>
</dbReference>
<dbReference type="AlphaFoldDB" id="A0A6C2U512"/>
<feature type="transmembrane region" description="Helical" evidence="1">
    <location>
        <begin position="299"/>
        <end position="318"/>
    </location>
</feature>
<dbReference type="RefSeq" id="WP_136080747.1">
    <property type="nucleotide sequence ID" value="NZ_CAAHFG010000002.1"/>
</dbReference>
<organism evidence="2 3">
    <name type="scientific">Pontiella desulfatans</name>
    <dbReference type="NCBI Taxonomy" id="2750659"/>
    <lineage>
        <taxon>Bacteria</taxon>
        <taxon>Pseudomonadati</taxon>
        <taxon>Kiritimatiellota</taxon>
        <taxon>Kiritimatiellia</taxon>
        <taxon>Kiritimatiellales</taxon>
        <taxon>Pontiellaceae</taxon>
        <taxon>Pontiella</taxon>
    </lineage>
</organism>
<evidence type="ECO:0000313" key="3">
    <source>
        <dbReference type="Proteomes" id="UP000366872"/>
    </source>
</evidence>